<gene>
    <name evidence="3" type="ORF">TEK04_16825</name>
</gene>
<organism evidence="3 4">
    <name type="scientific">Klenkia sesuvii</name>
    <dbReference type="NCBI Taxonomy" id="3103137"/>
    <lineage>
        <taxon>Bacteria</taxon>
        <taxon>Bacillati</taxon>
        <taxon>Actinomycetota</taxon>
        <taxon>Actinomycetes</taxon>
        <taxon>Geodermatophilales</taxon>
        <taxon>Geodermatophilaceae</taxon>
        <taxon>Klenkia</taxon>
    </lineage>
</organism>
<keyword evidence="2" id="KW-1133">Transmembrane helix</keyword>
<dbReference type="EMBL" id="JBAPLU010000020">
    <property type="protein sequence ID" value="MEI4273387.1"/>
    <property type="molecule type" value="Genomic_DNA"/>
</dbReference>
<evidence type="ECO:0000313" key="4">
    <source>
        <dbReference type="Proteomes" id="UP001361570"/>
    </source>
</evidence>
<evidence type="ECO:0000313" key="3">
    <source>
        <dbReference type="EMBL" id="MEI4273387.1"/>
    </source>
</evidence>
<reference evidence="3 4" key="1">
    <citation type="submission" date="2024-03" db="EMBL/GenBank/DDBJ databases">
        <title>Draft genome sequence of Klenkia sp. LSe6-5.</title>
        <authorList>
            <person name="Duangmal K."/>
            <person name="Chantavorakit T."/>
        </authorList>
    </citation>
    <scope>NUCLEOTIDE SEQUENCE [LARGE SCALE GENOMIC DNA]</scope>
    <source>
        <strain evidence="3 4">LSe6-5</strain>
    </source>
</reference>
<keyword evidence="4" id="KW-1185">Reference proteome</keyword>
<comment type="caution">
    <text evidence="3">The sequence shown here is derived from an EMBL/GenBank/DDBJ whole genome shotgun (WGS) entry which is preliminary data.</text>
</comment>
<feature type="transmembrane region" description="Helical" evidence="2">
    <location>
        <begin position="12"/>
        <end position="30"/>
    </location>
</feature>
<name>A0ABU8DX23_9ACTN</name>
<evidence type="ECO:0000256" key="1">
    <source>
        <dbReference type="SAM" id="MobiDB-lite"/>
    </source>
</evidence>
<proteinExistence type="predicted"/>
<keyword evidence="2" id="KW-0812">Transmembrane</keyword>
<dbReference type="RefSeq" id="WP_336405508.1">
    <property type="nucleotide sequence ID" value="NZ_JBAPLU010000020.1"/>
</dbReference>
<keyword evidence="2" id="KW-0472">Membrane</keyword>
<feature type="region of interest" description="Disordered" evidence="1">
    <location>
        <begin position="87"/>
        <end position="108"/>
    </location>
</feature>
<accession>A0ABU8DX23</accession>
<sequence length="108" mass="11500">MDRPADTVSTRVLLWGVVAPLLLGSFVPPLSALATLWLLIGLGTLVVQAVGALVRRADPGEDDVSTDLDDDLHEQLRAALPVPTAPGRWWNRPLEDPNTAAARAGSWG</sequence>
<evidence type="ECO:0000256" key="2">
    <source>
        <dbReference type="SAM" id="Phobius"/>
    </source>
</evidence>
<protein>
    <submittedName>
        <fullName evidence="3">Uncharacterized protein</fullName>
    </submittedName>
</protein>
<dbReference type="Proteomes" id="UP001361570">
    <property type="component" value="Unassembled WGS sequence"/>
</dbReference>